<name>A0AAX4KWT6_9CREN</name>
<dbReference type="RefSeq" id="WP_338598478.1">
    <property type="nucleotide sequence ID" value="NZ_CP146016.1"/>
</dbReference>
<evidence type="ECO:0000313" key="2">
    <source>
        <dbReference type="EMBL" id="WWQ59369.1"/>
    </source>
</evidence>
<dbReference type="GeneID" id="89336624"/>
<feature type="transmembrane region" description="Helical" evidence="1">
    <location>
        <begin position="20"/>
        <end position="41"/>
    </location>
</feature>
<dbReference type="Proteomes" id="UP001432202">
    <property type="component" value="Chromosome"/>
</dbReference>
<dbReference type="Pfam" id="PF06157">
    <property type="entry name" value="DUF973"/>
    <property type="match status" value="1"/>
</dbReference>
<organism evidence="2 3">
    <name type="scientific">Sulfolobus tengchongensis</name>
    <dbReference type="NCBI Taxonomy" id="207809"/>
    <lineage>
        <taxon>Archaea</taxon>
        <taxon>Thermoproteota</taxon>
        <taxon>Thermoprotei</taxon>
        <taxon>Sulfolobales</taxon>
        <taxon>Sulfolobaceae</taxon>
        <taxon>Sulfolobus</taxon>
    </lineage>
</organism>
<feature type="transmembrane region" description="Helical" evidence="1">
    <location>
        <begin position="124"/>
        <end position="148"/>
    </location>
</feature>
<feature type="transmembrane region" description="Helical" evidence="1">
    <location>
        <begin position="48"/>
        <end position="68"/>
    </location>
</feature>
<proteinExistence type="predicted"/>
<gene>
    <name evidence="2" type="ORF">V6M85_07610</name>
</gene>
<dbReference type="InterPro" id="IPR009321">
    <property type="entry name" value="DUF973"/>
</dbReference>
<dbReference type="AlphaFoldDB" id="A0AAX4KWT6"/>
<feature type="transmembrane region" description="Helical" evidence="1">
    <location>
        <begin position="88"/>
        <end position="112"/>
    </location>
</feature>
<keyword evidence="1" id="KW-0472">Membrane</keyword>
<keyword evidence="1" id="KW-1133">Transmembrane helix</keyword>
<keyword evidence="1" id="KW-0812">Transmembrane</keyword>
<protein>
    <submittedName>
        <fullName evidence="2">DUF973 family protein</fullName>
    </submittedName>
</protein>
<dbReference type="EMBL" id="CP146016">
    <property type="protein sequence ID" value="WWQ59369.1"/>
    <property type="molecule type" value="Genomic_DNA"/>
</dbReference>
<accession>A0AAX4KWT6</accession>
<feature type="transmembrane region" description="Helical" evidence="1">
    <location>
        <begin position="168"/>
        <end position="194"/>
    </location>
</feature>
<evidence type="ECO:0000256" key="1">
    <source>
        <dbReference type="SAM" id="Phobius"/>
    </source>
</evidence>
<keyword evidence="3" id="KW-1185">Reference proteome</keyword>
<sequence length="309" mass="33739">MSQQNIETIGLAKLRNGVTYLIINAILSIISAVILLTILFSMRARLPIISGSIIVLVIGIVLVGLALLNMREGFSLLTSLGRDLRRGITGTSLVLVGLIIFFISILYLLLLLPTIRFGIHRVELTSIIGIVALELIGGIIAFIGYLFVALSFRDLGKFYNNRNLDDGGLFVLIGAILSIFISIVGAIVEIIGFFKIRSGLDEVMKGQYQQQQIPPPSSPIGQIGIGKLYSNGIAEVMIYSQYQLQILNAIIMGTSYSTADISPNQLSIGYNNIKMNFKTSFMFTPGNIYVIQLTLSNGQTLNVTVTYQP</sequence>
<evidence type="ECO:0000313" key="3">
    <source>
        <dbReference type="Proteomes" id="UP001432202"/>
    </source>
</evidence>
<reference evidence="2 3" key="1">
    <citation type="submission" date="2024-02" db="EMBL/GenBank/DDBJ databases">
        <title>STSV induces naive adaptation in Sulfolobus.</title>
        <authorList>
            <person name="Xiang X."/>
            <person name="Song M."/>
        </authorList>
    </citation>
    <scope>NUCLEOTIDE SEQUENCE [LARGE SCALE GENOMIC DNA]</scope>
    <source>
        <strain evidence="2 3">RT2</strain>
    </source>
</reference>